<reference evidence="2 3" key="1">
    <citation type="journal article" date="2014" name="Genome Announc.">
        <title>Draft genome sequences of six enterohepatic helicobacter species isolated from humans and one from rhesus macaques.</title>
        <authorList>
            <person name="Shen Z."/>
            <person name="Sheh A."/>
            <person name="Young S.K."/>
            <person name="Abouelliel A."/>
            <person name="Ward D.V."/>
            <person name="Earl A.M."/>
            <person name="Fox J.G."/>
        </authorList>
    </citation>
    <scope>NUCLEOTIDE SEQUENCE [LARGE SCALE GENOMIC DNA]</scope>
    <source>
        <strain evidence="2 3">ATCC 43879</strain>
    </source>
</reference>
<sequence>MIMLKLKQIFILKRILIYLVSLFFILFFVGGCSFRYMDWQWYKFKKLLENESGLYIFEQELHKEAMQRDMLSNGYGLIRENDEHNFSSIDSRIQEYRAFGKYFIDKNGDKHIISYARGFIYTDYGLWLHGDEGGGFHWDIERELGGFLTKNNSYINTFYLKDNEWVKIGN</sequence>
<keyword evidence="1" id="KW-0812">Transmembrane</keyword>
<dbReference type="HOGENOM" id="CLU_133732_0_0_7"/>
<dbReference type="PROSITE" id="PS51257">
    <property type="entry name" value="PROKAR_LIPOPROTEIN"/>
    <property type="match status" value="1"/>
</dbReference>
<organism evidence="2 3">
    <name type="scientific">Helicobacter bilis ATCC 43879</name>
    <dbReference type="NCBI Taxonomy" id="613026"/>
    <lineage>
        <taxon>Bacteria</taxon>
        <taxon>Pseudomonadati</taxon>
        <taxon>Campylobacterota</taxon>
        <taxon>Epsilonproteobacteria</taxon>
        <taxon>Campylobacterales</taxon>
        <taxon>Helicobacteraceae</taxon>
        <taxon>Helicobacter</taxon>
    </lineage>
</organism>
<evidence type="ECO:0000313" key="2">
    <source>
        <dbReference type="EMBL" id="EEO24875.1"/>
    </source>
</evidence>
<evidence type="ECO:0000313" key="3">
    <source>
        <dbReference type="Proteomes" id="UP000005085"/>
    </source>
</evidence>
<proteinExistence type="predicted"/>
<accession>C3XIN6</accession>
<comment type="caution">
    <text evidence="2">The sequence shown here is derived from an EMBL/GenBank/DDBJ whole genome shotgun (WGS) entry which is preliminary data.</text>
</comment>
<name>C3XIN6_9HELI</name>
<evidence type="ECO:0008006" key="4">
    <source>
        <dbReference type="Google" id="ProtNLM"/>
    </source>
</evidence>
<protein>
    <recommendedName>
        <fullName evidence="4">Lipoprotein</fullName>
    </recommendedName>
</protein>
<keyword evidence="3" id="KW-1185">Reference proteome</keyword>
<gene>
    <name evidence="2" type="ORF">HRAG_01932</name>
</gene>
<dbReference type="Proteomes" id="UP000005085">
    <property type="component" value="Unassembled WGS sequence"/>
</dbReference>
<dbReference type="AlphaFoldDB" id="C3XIN6"/>
<dbReference type="EMBL" id="ACDN02000037">
    <property type="protein sequence ID" value="EEO24875.1"/>
    <property type="molecule type" value="Genomic_DNA"/>
</dbReference>
<keyword evidence="1" id="KW-0472">Membrane</keyword>
<keyword evidence="1" id="KW-1133">Transmembrane helix</keyword>
<evidence type="ECO:0000256" key="1">
    <source>
        <dbReference type="SAM" id="Phobius"/>
    </source>
</evidence>
<feature type="transmembrane region" description="Helical" evidence="1">
    <location>
        <begin position="15"/>
        <end position="37"/>
    </location>
</feature>